<dbReference type="Pfam" id="PF17167">
    <property type="entry name" value="Glyco_hydro_94"/>
    <property type="match status" value="1"/>
</dbReference>
<dbReference type="Gene3D" id="2.60.420.10">
    <property type="entry name" value="Maltose phosphorylase, domain 3"/>
    <property type="match status" value="1"/>
</dbReference>
<keyword evidence="1" id="KW-0328">Glycosyltransferase</keyword>
<evidence type="ECO:0000256" key="1">
    <source>
        <dbReference type="ARBA" id="ARBA00022676"/>
    </source>
</evidence>
<dbReference type="CDD" id="cd11753">
    <property type="entry name" value="GH94N_ChvB_NdvB_2_like"/>
    <property type="match status" value="1"/>
</dbReference>
<sequence length="2874" mass="327059">MRKYVNEKSPLRAELFSTEQLEQYAITLAESHVLSTVTSTDQLLKRLEENKDLLLEVHNLLTESARQNNLVSPAGEWLLDNFYLIEEQIYTGKKHFPKGYSETLPRLAKGPSTGLPRVYDIALAIISHSDGRVDYKSLFNFVDCYQTVTDLKLGELWAIPIMLRLALIENLRRLAAQIAIDRINKNLADYWADLMTETAEKDPKSLIVVTADMARSNPPMTSSFVAELTRRLLGKGPALALPLTWIEQRLSENGLTSNGLIYAETQKQAGEQVSMSNSIGSLRFLNTTDWREFVEQSSVVEKALRSNNEDVYAKMDFHTRDHYRHVIERIAKASKTSELEVANIALKSAKQSAEKNPSDRRMSHVGFFLTGDGTQITEKESGAILGTREKLKRTLRRFPFLIYASSSTLLTILFTCILLDRNIHDGLPTGWVIGIGFVSLFGTSYLAISLVNWLVTIMIEPHFLPRMNYADGIPSESRTIVVVPTLLNSKNELENLMETMEVRYLANKDENLHYALLTDFRDATAEIFPEDKDILDYAKIRITELNKKYKRDLNDIFYLFHRPRRWNEADKIWMGYERKRGKLSQFNEFLRGHPKDNYLLIVGDEDVLHEVKYVITLDSDTQLPRDAAWKMIATISHPLNQPHFDAIKQRVTNGYGILQPRLAVSLPRSTSTLYVKMHGNDPGIDPYTRSVSDVYQDLLQEGSFIGKGIYEVDAFECALNERFPENRILSHDLLEGCHARSGLISDVQLYEDYPESYLADMKRRHRWIRGDWQIGKWLFPRVPGPAKHSKKNPLSTLSRWKIFDNLRRSLVHPAFLILLLFAWIISDSPWFWTISVIGIIIPTSILSFMWSLYKKPPDQLLWSHAVVLFENLVGQFIQHVFIIITLPYETYINLDAIIRTNWRMIISHKNLLEWDPSLSTSGKKDKSLIDYFSKMWLGPFLGVIVFEYLISYSISSFIIASPILILWMISPFVAWFVSQPLSGKKVTLSAQQNLFLQKLARKTWAYFENFVGASDNWLPPDNFQEIPLPKVAHRTSPTNMGISLLANLSAHDFGYLTTSQLLIRSANTLHTMQSLERYKGHFFNWYDTISLVPLPPKYISTVDSGNLAAHLLTLKQGFLELNHQPIFNTILFNGLQDTVEILSDLLIDDHKTEKFSTYIRSVCTSPPDSLTGIKICIEKLNNLANELSDSMPENTSNETLWWVQALETQCLVALEEINSLVPWINLSEAPDKYTELKEQINKIPSLIDLSTIDIKLLDQIQRGYEQENTSSEKQWLDSIRAAVMQSAHTAKVRMVTINQLAQQCVELSDYDYEFLYDKTQHLLSIGYNVEEHRKDQGAYDLLGSEARLGIFVAIAQGKIPQESWFALGRQLTNPGKDPVLLSWSGSMFEYLMPHLVMPSFENTLLDQTLKASVKRQVEYGKKRGHPWGISESGYNMVAANLDYQYRAFGVPGLGFKRGLGDDIVIAPYATVMALMVEAEEAYENLRELKARGYEGRWGYYEAIDYTPARMPRGQSEVIIKSYMAHHQGMSLLSLDCALLNQPMQKRFEAEPQFQATLLLLQEKIPQVTTFYSPTIEAPDVATVADSPQLYVINTSNTSVPAVQLLSNGRYHVMVNNSGSGYSRWKDLAVTRWREDSTCDNWGTYCLIKDLETNEYWSSSHQPSLKTAETYEVIFSQGRAEFRRRDHNFETHTEIVVSPEDDVEMRRIHITNRSRKKRQIEITSYAEVVLNVQIAEALHPSFSNLFVQTEIIPQRHAIMCTRRPRSIEEQPPWMFHLMKVHDADVEYIGYETSRDKFIGRGHTIDAPAAMEQSSELTASEGSVLDPIVAIRYRMTLKPFESVTVDMVFGIADKKDTCTGLIEKYQERHMIDRAFELAWTHSQVILRQINSTEADSQLFGRLASSIIYSNSSLRADAATIIKNQRGQSGLWSYSVSGDLPIVLLQIEDSSNIELVQQLVRAHAYWRLKGLIVDLVIWNEDHGGYRQVLQNQILALIAPGISSDLQDKPGGIYIRTTDQISNEDRILFQTVARVIISDKLGTLEGQLNRRTKLRGVLPNFIPTKVYPLIESSFMPRTGLQFYNGTGGFSSDGKEYIINTLSSQLTPAPWSNILANKHFGSVISESGQSYTWYENAHELRLTPWTNDPVMDNGGENFYLRDEESGRFWSPAPLPARGKSLYTTRHGFGYSVFEHNEDGINSEMVVFVDIDKPVKFTIIKLRNHSGRRRRLSATGYVEWVLGDLRSKTMMHVVTELELNSGAILARNSYHTEFGRRIAFFDVDDASKTITTDREEFIGRNGTLKNPEAMGKSKLSGKTGAALDPCAVIQVECVLEDGEEREIIFRLGTGANANDAANLIRLFRGKNAAKESLEKIKKYWQKTLSVIQIESPDKALNNLSNGWLIYQTIACRLWARSGYYQSGGAFGFRDQLQDVMSILHTEPILAREQILLCASRQFMEGDVQHWWHPPIGRGVRTKCSDDYLWLPFVTSRYVIATGDTGILDEIIGFLESRELNEDEHSVYDLPIRSGNSASLYEHCVMAIEHGIHFGVHGLPLIGTGDWNDGMDRVGSEGKGESIWLAFFLYDTINRFIKMAKTKDDVSLINRFEAIVSELKKNIELNGWDGEWYRRAYFDDGTPLGSNLNEECKIDSIAQSWAVLSGAGEGSRVRMGMKAADQRLVRKEDGIIQLFDPPFDKSNLNPGYIKGYVPGVRENGGQYTHAAIWMIMAFASLGDRKRTWELIKMINPVNHGDTVDKIATYKVEPYVIAADVYAVSQHSGRGGWTWYTGSAGWMYQLIIESFIGLQREGNTMHFKPCLPEEWTSVRVRYKFKETMYDIEIIQDQNAGTDISIIVDDIEQKNGALMLEDDGKPHVVKVVVSF</sequence>
<gene>
    <name evidence="7" type="ORF">IPP15_06220</name>
</gene>
<evidence type="ECO:0000259" key="5">
    <source>
        <dbReference type="Pfam" id="PF10091"/>
    </source>
</evidence>
<comment type="caution">
    <text evidence="7">The sequence shown here is derived from an EMBL/GenBank/DDBJ whole genome shotgun (WGS) entry which is preliminary data.</text>
</comment>
<dbReference type="InterPro" id="IPR019282">
    <property type="entry name" value="Glycoamylase-like_cons_dom"/>
</dbReference>
<dbReference type="InterPro" id="IPR012341">
    <property type="entry name" value="6hp_glycosidase-like_sf"/>
</dbReference>
<evidence type="ECO:0000313" key="8">
    <source>
        <dbReference type="Proteomes" id="UP000808337"/>
    </source>
</evidence>
<evidence type="ECO:0000313" key="7">
    <source>
        <dbReference type="EMBL" id="MBK9982012.1"/>
    </source>
</evidence>
<keyword evidence="2" id="KW-0808">Transferase</keyword>
<dbReference type="InterPro" id="IPR037820">
    <property type="entry name" value="GH94N_NdvB"/>
</dbReference>
<dbReference type="InterPro" id="IPR010383">
    <property type="entry name" value="Glyco_hydrolase_94_b-supersand"/>
</dbReference>
<feature type="transmembrane region" description="Helical" evidence="3">
    <location>
        <begin position="809"/>
        <end position="825"/>
    </location>
</feature>
<protein>
    <submittedName>
        <fullName evidence="7">Cyclic beta 1-2 glucan synthetase</fullName>
    </submittedName>
</protein>
<accession>A0A9D7SUB5</accession>
<dbReference type="Gene3D" id="1.50.10.140">
    <property type="match status" value="2"/>
</dbReference>
<dbReference type="InterPro" id="IPR008928">
    <property type="entry name" value="6-hairpin_glycosidase_sf"/>
</dbReference>
<dbReference type="CDD" id="cd11756">
    <property type="entry name" value="GH94N_ChvB_NdvB_1_like"/>
    <property type="match status" value="1"/>
</dbReference>
<feature type="transmembrane region" description="Helical" evidence="3">
    <location>
        <begin position="400"/>
        <end position="419"/>
    </location>
</feature>
<evidence type="ECO:0000259" key="4">
    <source>
        <dbReference type="Pfam" id="PF06165"/>
    </source>
</evidence>
<dbReference type="Pfam" id="PF10091">
    <property type="entry name" value="Glycoamylase"/>
    <property type="match status" value="1"/>
</dbReference>
<organism evidence="7 8">
    <name type="scientific">Candidatus Opimibacter skivensis</name>
    <dbReference type="NCBI Taxonomy" id="2982028"/>
    <lineage>
        <taxon>Bacteria</taxon>
        <taxon>Pseudomonadati</taxon>
        <taxon>Bacteroidota</taxon>
        <taxon>Saprospiria</taxon>
        <taxon>Saprospirales</taxon>
        <taxon>Saprospiraceae</taxon>
        <taxon>Candidatus Opimibacter</taxon>
    </lineage>
</organism>
<reference evidence="7 8" key="1">
    <citation type="submission" date="2020-10" db="EMBL/GenBank/DDBJ databases">
        <title>Connecting structure to function with the recovery of over 1000 high-quality activated sludge metagenome-assembled genomes encoding full-length rRNA genes using long-read sequencing.</title>
        <authorList>
            <person name="Singleton C.M."/>
            <person name="Petriglieri F."/>
            <person name="Kristensen J.M."/>
            <person name="Kirkegaard R.H."/>
            <person name="Michaelsen T.Y."/>
            <person name="Andersen M.H."/>
            <person name="Karst S.M."/>
            <person name="Dueholm M.S."/>
            <person name="Nielsen P.H."/>
            <person name="Albertsen M."/>
        </authorList>
    </citation>
    <scope>NUCLEOTIDE SEQUENCE [LARGE SCALE GENOMIC DNA]</scope>
    <source>
        <strain evidence="7">Ribe_18-Q3-R11-54_MAXAC.273</strain>
    </source>
</reference>
<dbReference type="GO" id="GO:0005975">
    <property type="term" value="P:carbohydrate metabolic process"/>
    <property type="evidence" value="ECO:0007669"/>
    <property type="project" value="InterPro"/>
</dbReference>
<dbReference type="Proteomes" id="UP000808337">
    <property type="component" value="Unassembled WGS sequence"/>
</dbReference>
<proteinExistence type="predicted"/>
<feature type="domain" description="Glycoamylase-like" evidence="5">
    <location>
        <begin position="1360"/>
        <end position="1547"/>
    </location>
</feature>
<feature type="domain" description="Glycosyl hydrolase 94 supersandwich" evidence="4">
    <location>
        <begin position="1590"/>
        <end position="1865"/>
    </location>
</feature>
<dbReference type="SMART" id="SM01068">
    <property type="entry name" value="CBM_X"/>
    <property type="match status" value="2"/>
</dbReference>
<feature type="transmembrane region" description="Helical" evidence="3">
    <location>
        <begin position="831"/>
        <end position="853"/>
    </location>
</feature>
<dbReference type="InterPro" id="IPR052047">
    <property type="entry name" value="GH94_Enzymes"/>
</dbReference>
<evidence type="ECO:0000256" key="2">
    <source>
        <dbReference type="ARBA" id="ARBA00022679"/>
    </source>
</evidence>
<evidence type="ECO:0000256" key="3">
    <source>
        <dbReference type="SAM" id="Phobius"/>
    </source>
</evidence>
<dbReference type="GO" id="GO:0030246">
    <property type="term" value="F:carbohydrate binding"/>
    <property type="evidence" value="ECO:0007669"/>
    <property type="project" value="InterPro"/>
</dbReference>
<dbReference type="SUPFAM" id="SSF48208">
    <property type="entry name" value="Six-hairpin glycosidases"/>
    <property type="match status" value="1"/>
</dbReference>
<dbReference type="PANTHER" id="PTHR37469">
    <property type="entry name" value="CELLOBIONIC ACID PHOSPHORYLASE-RELATED"/>
    <property type="match status" value="1"/>
</dbReference>
<dbReference type="SUPFAM" id="SSF74650">
    <property type="entry name" value="Galactose mutarotase-like"/>
    <property type="match status" value="2"/>
</dbReference>
<feature type="transmembrane region" description="Helical" evidence="3">
    <location>
        <begin position="431"/>
        <end position="459"/>
    </location>
</feature>
<feature type="domain" description="Glycosyl hydrolase 94 catalytic" evidence="6">
    <location>
        <begin position="2373"/>
        <end position="2797"/>
    </location>
</feature>
<keyword evidence="3" id="KW-0812">Transmembrane</keyword>
<feature type="transmembrane region" description="Helical" evidence="3">
    <location>
        <begin position="931"/>
        <end position="950"/>
    </location>
</feature>
<keyword evidence="3" id="KW-0472">Membrane</keyword>
<dbReference type="InterPro" id="IPR011013">
    <property type="entry name" value="Gal_mutarotase_sf_dom"/>
</dbReference>
<feature type="transmembrane region" description="Helical" evidence="3">
    <location>
        <begin position="865"/>
        <end position="886"/>
    </location>
</feature>
<dbReference type="InterPro" id="IPR033432">
    <property type="entry name" value="GH94_catalytic"/>
</dbReference>
<name>A0A9D7SUB5_9BACT</name>
<feature type="transmembrane region" description="Helical" evidence="3">
    <location>
        <begin position="957"/>
        <end position="977"/>
    </location>
</feature>
<feature type="domain" description="Glycosyl hydrolase 94 supersandwich" evidence="4">
    <location>
        <begin position="2090"/>
        <end position="2358"/>
    </location>
</feature>
<dbReference type="Pfam" id="PF06165">
    <property type="entry name" value="GH94_b-supersand"/>
    <property type="match status" value="2"/>
</dbReference>
<dbReference type="EMBL" id="JADKGY010000001">
    <property type="protein sequence ID" value="MBK9982012.1"/>
    <property type="molecule type" value="Genomic_DNA"/>
</dbReference>
<dbReference type="InterPro" id="IPR037824">
    <property type="entry name" value="GH94N_2_NdvB"/>
</dbReference>
<evidence type="ECO:0000259" key="6">
    <source>
        <dbReference type="Pfam" id="PF17167"/>
    </source>
</evidence>
<dbReference type="PANTHER" id="PTHR37469:SF2">
    <property type="entry name" value="CELLOBIONIC ACID PHOSPHORYLASE"/>
    <property type="match status" value="1"/>
</dbReference>
<dbReference type="Gene3D" id="2.70.98.40">
    <property type="entry name" value="Glycoside hydrolase, family 65, N-terminal domain"/>
    <property type="match status" value="2"/>
</dbReference>
<dbReference type="GO" id="GO:0016757">
    <property type="term" value="F:glycosyltransferase activity"/>
    <property type="evidence" value="ECO:0007669"/>
    <property type="project" value="UniProtKB-KW"/>
</dbReference>
<keyword evidence="3" id="KW-1133">Transmembrane helix</keyword>
<dbReference type="Gene3D" id="1.50.10.10">
    <property type="match status" value="1"/>
</dbReference>
<dbReference type="InterPro" id="IPR037018">
    <property type="entry name" value="GH65_N"/>
</dbReference>